<dbReference type="Pfam" id="PF22485">
    <property type="entry name" value="DUF6987"/>
    <property type="match status" value="1"/>
</dbReference>
<evidence type="ECO:0000313" key="4">
    <source>
        <dbReference type="Proteomes" id="UP000242814"/>
    </source>
</evidence>
<feature type="compositionally biased region" description="Basic and acidic residues" evidence="1">
    <location>
        <begin position="30"/>
        <end position="48"/>
    </location>
</feature>
<organism evidence="3 4">
    <name type="scientific">Paracoccidioides brasiliensis</name>
    <dbReference type="NCBI Taxonomy" id="121759"/>
    <lineage>
        <taxon>Eukaryota</taxon>
        <taxon>Fungi</taxon>
        <taxon>Dikarya</taxon>
        <taxon>Ascomycota</taxon>
        <taxon>Pezizomycotina</taxon>
        <taxon>Eurotiomycetes</taxon>
        <taxon>Eurotiomycetidae</taxon>
        <taxon>Onygenales</taxon>
        <taxon>Ajellomycetaceae</taxon>
        <taxon>Paracoccidioides</taxon>
    </lineage>
</organism>
<dbReference type="EMBL" id="LZYO01000144">
    <property type="protein sequence ID" value="ODH28597.1"/>
    <property type="molecule type" value="Genomic_DNA"/>
</dbReference>
<dbReference type="VEuPathDB" id="FungiDB:PABG_00139"/>
<accession>A0A1D2JEK0</accession>
<dbReference type="PANTHER" id="PTHR39461">
    <property type="entry name" value="LEA DOMAIN PROTEIN (AFU_ORTHOLOGUE AFUA_8G04920)"/>
    <property type="match status" value="1"/>
</dbReference>
<reference evidence="3 4" key="1">
    <citation type="submission" date="2016-06" db="EMBL/GenBank/DDBJ databases">
        <authorList>
            <person name="Kjaerup R.B."/>
            <person name="Dalgaard T.S."/>
            <person name="Juul-Madsen H.R."/>
        </authorList>
    </citation>
    <scope>NUCLEOTIDE SEQUENCE [LARGE SCALE GENOMIC DNA]</scope>
    <source>
        <strain evidence="3 4">Pb300</strain>
    </source>
</reference>
<dbReference type="Proteomes" id="UP000242814">
    <property type="component" value="Unassembled WGS sequence"/>
</dbReference>
<evidence type="ECO:0000313" key="3">
    <source>
        <dbReference type="EMBL" id="ODH28597.1"/>
    </source>
</evidence>
<feature type="domain" description="DUF6987" evidence="2">
    <location>
        <begin position="488"/>
        <end position="684"/>
    </location>
</feature>
<feature type="region of interest" description="Disordered" evidence="1">
    <location>
        <begin position="471"/>
        <end position="490"/>
    </location>
</feature>
<feature type="compositionally biased region" description="Polar residues" evidence="1">
    <location>
        <begin position="1"/>
        <end position="10"/>
    </location>
</feature>
<comment type="caution">
    <text evidence="3">The sequence shown here is derived from an EMBL/GenBank/DDBJ whole genome shotgun (WGS) entry which is preliminary data.</text>
</comment>
<proteinExistence type="predicted"/>
<protein>
    <recommendedName>
        <fullName evidence="2">DUF6987 domain-containing protein</fullName>
    </recommendedName>
</protein>
<dbReference type="AlphaFoldDB" id="A0A1D2JEK0"/>
<dbReference type="Pfam" id="PF12396">
    <property type="entry name" value="DUF3659"/>
    <property type="match status" value="5"/>
</dbReference>
<feature type="region of interest" description="Disordered" evidence="1">
    <location>
        <begin position="1"/>
        <end position="127"/>
    </location>
</feature>
<feature type="compositionally biased region" description="Acidic residues" evidence="1">
    <location>
        <begin position="471"/>
        <end position="481"/>
    </location>
</feature>
<feature type="compositionally biased region" description="Basic and acidic residues" evidence="1">
    <location>
        <begin position="112"/>
        <end position="125"/>
    </location>
</feature>
<evidence type="ECO:0000256" key="1">
    <source>
        <dbReference type="SAM" id="MobiDB-lite"/>
    </source>
</evidence>
<feature type="region of interest" description="Disordered" evidence="1">
    <location>
        <begin position="174"/>
        <end position="203"/>
    </location>
</feature>
<dbReference type="InterPro" id="IPR054256">
    <property type="entry name" value="DUF6987"/>
</dbReference>
<dbReference type="VEuPathDB" id="FungiDB:PADG_02533"/>
<name>A0A1D2JEK0_PARBR</name>
<evidence type="ECO:0000259" key="2">
    <source>
        <dbReference type="Pfam" id="PF22485"/>
    </source>
</evidence>
<dbReference type="PANTHER" id="PTHR39461:SF1">
    <property type="entry name" value="LEA DOMAIN PROTEIN (AFU_ORTHOLOGUE AFUA_8G04920)"/>
    <property type="match status" value="1"/>
</dbReference>
<gene>
    <name evidence="3" type="ORF">ACO22_03915</name>
</gene>
<sequence length="698" mass="74396">MASSSTQASAPTMPKKDSNTGGRGKQQVKGKVEKPAKDVSNDIANDGHEAEDDVDQPTESVTELPTSDDHDAEGEVDQATKHVPDEPEDEGCDVKRDVQPPTEDVTEPPKNVTDHAEEAIDKPEASDVSGLKKLAGLVPNKVGNVMGPDDIPIARLVEGNPKELAGKKIDEKGRIWNDSGKPIGRVEMIPEDERETKAEGPFAGLGGLSVVDGGMVEDKNGNVVGKVVDGDAKKLLGQKVDEDGDITDKYGNVKGHVEPYEPPEEEQVEEDLSALAGKTVNKAGNVVDQSGVVIGRVVSGDPKKLAGKKVDEKGQIWGDSGKVISKVELIPEGEREKPEGPFSGFGSLTVAKDGVVHDGSGEIVGRVIEGDTNKLRGRNVDEDGDVIDRAGNVLGKAERWEPEEKILDINPMSGRKINKEGEVRDADGNLIGKLTEGNLKNLIGKSIDDNGYVVDNAGNKIGECTLLENIPDEVPEPEPEIPQEQLDAEKQEKEDKELAKKMCAIVQQTLDKVGSVCKMIKEYTETADRTPKEELDEEDLVQKVKPLIEEGSGYLQECNGALRALDPDGQMAAKAKSKAAWREASPEEHQLAELLKELTSTVVTTIDNAKKRIAGMPHAKKKLNPLWCLLSEPLFQIVAAVGLLLSGILGLVGKLLNGLGLGGLVNGLLGGLGIDKLLSGLGLGGLTDALNLGGDKKK</sequence>
<dbReference type="InterPro" id="IPR022124">
    <property type="entry name" value="DUF3659"/>
</dbReference>